<feature type="domain" description="Cytochrome C Planctomycete-type" evidence="4">
    <location>
        <begin position="47"/>
        <end position="103"/>
    </location>
</feature>
<gene>
    <name evidence="5" type="ORF">RQM65_05865</name>
</gene>
<comment type="caution">
    <text evidence="5">The sequence shown here is derived from an EMBL/GenBank/DDBJ whole genome shotgun (WGS) entry which is preliminary data.</text>
</comment>
<dbReference type="Proteomes" id="UP001250656">
    <property type="component" value="Unassembled WGS sequence"/>
</dbReference>
<dbReference type="EMBL" id="JAVTTP010000001">
    <property type="protein sequence ID" value="MDT7828183.1"/>
    <property type="molecule type" value="Genomic_DNA"/>
</dbReference>
<feature type="region of interest" description="Disordered" evidence="1">
    <location>
        <begin position="144"/>
        <end position="163"/>
    </location>
</feature>
<dbReference type="Pfam" id="PF07635">
    <property type="entry name" value="PSCyt1"/>
    <property type="match status" value="1"/>
</dbReference>
<feature type="domain" description="DUF1553" evidence="3">
    <location>
        <begin position="622"/>
        <end position="896"/>
    </location>
</feature>
<evidence type="ECO:0000259" key="2">
    <source>
        <dbReference type="Pfam" id="PF07583"/>
    </source>
</evidence>
<dbReference type="Pfam" id="PF07583">
    <property type="entry name" value="PSCyt2"/>
    <property type="match status" value="1"/>
</dbReference>
<dbReference type="InterPro" id="IPR011444">
    <property type="entry name" value="DUF1549"/>
</dbReference>
<evidence type="ECO:0000256" key="1">
    <source>
        <dbReference type="SAM" id="MobiDB-lite"/>
    </source>
</evidence>
<feature type="domain" description="DUF1549" evidence="2">
    <location>
        <begin position="175"/>
        <end position="378"/>
    </location>
</feature>
<evidence type="ECO:0000313" key="5">
    <source>
        <dbReference type="EMBL" id="MDT7828183.1"/>
    </source>
</evidence>
<dbReference type="PANTHER" id="PTHR35889">
    <property type="entry name" value="CYCLOINULO-OLIGOSACCHARIDE FRUCTANOTRANSFERASE-RELATED"/>
    <property type="match status" value="1"/>
</dbReference>
<dbReference type="PANTHER" id="PTHR35889:SF3">
    <property type="entry name" value="F-BOX DOMAIN-CONTAINING PROTEIN"/>
    <property type="match status" value="1"/>
</dbReference>
<dbReference type="RefSeq" id="WP_314013356.1">
    <property type="nucleotide sequence ID" value="NZ_JAVTTP010000001.1"/>
</dbReference>
<dbReference type="InterPro" id="IPR022655">
    <property type="entry name" value="DUF1553"/>
</dbReference>
<accession>A0ABU3L3P2</accession>
<organism evidence="5 6">
    <name type="scientific">Pricia mediterranea</name>
    <dbReference type="NCBI Taxonomy" id="3076079"/>
    <lineage>
        <taxon>Bacteria</taxon>
        <taxon>Pseudomonadati</taxon>
        <taxon>Bacteroidota</taxon>
        <taxon>Flavobacteriia</taxon>
        <taxon>Flavobacteriales</taxon>
        <taxon>Flavobacteriaceae</taxon>
        <taxon>Pricia</taxon>
    </lineage>
</organism>
<evidence type="ECO:0000259" key="4">
    <source>
        <dbReference type="Pfam" id="PF07635"/>
    </source>
</evidence>
<sequence>MYTFIRKGLEILTASLLIVVTLFLQSCGNSDPVDFSTQIKPILNSKCITCHGGVKKSGDFSLLFEEDAFAINESGKPAIIPGDASGSELIRRVHETDPELRMPYEKPPLSEEEIDLLTRWIDQGAEWGQHWAYSLPDKVEVPPISSNMESSQQAGLSPEGGSGPAIPSHFVRNDIDNFILTRLLNEKLRPNPPAEKNIIARRLALDITGLPPDQKLFDTFTEGDLSYESMVDTLLARKDYGEKWASWWLDLARYADTKGYEKDSGRSMWRYRDWLIQAFNQNMSYDRFTTEQLAGDLLPDPTTDQLIATAFHRNTMNNDEGGTEDEEFRVASVIDRVNTTFSVWQSTTMECVQCHSHTYDPFKHEEYYKAMAFFNNSRDEDTPDESPNIRFYDSVQQKKVARVNSWVQKYGSEKVAGVYEDFLRFNEPKYLAHNAEDFTNGELADTKYLALWDDGSCTLRNVYTRGAGFMYMKYRAGIDGTRMTIRKNNEEGEILAQFTIDKTNGNTIRKIPFKRTDEIIDLYLETNNDRIGKQVSTSFITWFAFLEDIPGKSKPGYRDINGTFLELLNADTPELPIMAENHSYMARATQVFERGNWLIKKDTVEPGVPESLNPWEPDWQRNRLGLSNWIVSKKNPLTARTLVNRVWHQLFGRGIVASVEDMGTQSDPPSHPELLDWLSLRLMNDHDWDMKALIKDIVMSGTYRQSSRNNPELYQKDPNNELLARGPRLRLSAEQIRDQALAVSGLLSDKMYGPGVMPPQPDGVWQSVYSNESWVESEGEDKYRRAVYTYLKRTSPYPSFITFDAGSREVCTIRRTVTNTPLQALVTLNDPVYLEAAYTLAKFMGGNPLNAKFPNGNGGDEGQTDDGDIDGIIAKGYEKATYSKITPEKLGALKALYEESLSEFENTEAIKGQFFVLEESPNPRLAALTVVANAIMNLDEFLSKA</sequence>
<name>A0ABU3L3P2_9FLAO</name>
<proteinExistence type="predicted"/>
<feature type="compositionally biased region" description="Polar residues" evidence="1">
    <location>
        <begin position="144"/>
        <end position="155"/>
    </location>
</feature>
<keyword evidence="6" id="KW-1185">Reference proteome</keyword>
<evidence type="ECO:0000259" key="3">
    <source>
        <dbReference type="Pfam" id="PF07587"/>
    </source>
</evidence>
<protein>
    <submittedName>
        <fullName evidence="5">PSD1 and planctomycete cytochrome C domain-containing protein</fullName>
    </submittedName>
</protein>
<reference evidence="5 6" key="1">
    <citation type="submission" date="2023-09" db="EMBL/GenBank/DDBJ databases">
        <title>Novel taxa isolated from Blanes Bay.</title>
        <authorList>
            <person name="Rey-Velasco X."/>
            <person name="Lucena T."/>
        </authorList>
    </citation>
    <scope>NUCLEOTIDE SEQUENCE [LARGE SCALE GENOMIC DNA]</scope>
    <source>
        <strain evidence="5 6">S334</strain>
    </source>
</reference>
<evidence type="ECO:0000313" key="6">
    <source>
        <dbReference type="Proteomes" id="UP001250656"/>
    </source>
</evidence>
<dbReference type="PROSITE" id="PS51257">
    <property type="entry name" value="PROKAR_LIPOPROTEIN"/>
    <property type="match status" value="1"/>
</dbReference>
<dbReference type="Pfam" id="PF07587">
    <property type="entry name" value="PSD1"/>
    <property type="match status" value="1"/>
</dbReference>
<dbReference type="InterPro" id="IPR011429">
    <property type="entry name" value="Cyt_c_Planctomycete-type"/>
</dbReference>